<name>X6LDQ0_RETFI</name>
<dbReference type="EMBL" id="ASPP01044480">
    <property type="protein sequence ID" value="ETN99256.1"/>
    <property type="molecule type" value="Genomic_DNA"/>
</dbReference>
<dbReference type="AlphaFoldDB" id="X6LDQ0"/>
<evidence type="ECO:0000313" key="3">
    <source>
        <dbReference type="Proteomes" id="UP000023152"/>
    </source>
</evidence>
<accession>X6LDQ0</accession>
<organism evidence="2 3">
    <name type="scientific">Reticulomyxa filosa</name>
    <dbReference type="NCBI Taxonomy" id="46433"/>
    <lineage>
        <taxon>Eukaryota</taxon>
        <taxon>Sar</taxon>
        <taxon>Rhizaria</taxon>
        <taxon>Retaria</taxon>
        <taxon>Foraminifera</taxon>
        <taxon>Monothalamids</taxon>
        <taxon>Reticulomyxidae</taxon>
        <taxon>Reticulomyxa</taxon>
    </lineage>
</organism>
<feature type="compositionally biased region" description="Polar residues" evidence="1">
    <location>
        <begin position="102"/>
        <end position="118"/>
    </location>
</feature>
<proteinExistence type="predicted"/>
<keyword evidence="3" id="KW-1185">Reference proteome</keyword>
<dbReference type="Proteomes" id="UP000023152">
    <property type="component" value="Unassembled WGS sequence"/>
</dbReference>
<comment type="caution">
    <text evidence="2">The sequence shown here is derived from an EMBL/GenBank/DDBJ whole genome shotgun (WGS) entry which is preliminary data.</text>
</comment>
<gene>
    <name evidence="2" type="ORF">RFI_38225</name>
</gene>
<reference evidence="2 3" key="1">
    <citation type="journal article" date="2013" name="Curr. Biol.">
        <title>The Genome of the Foraminiferan Reticulomyxa filosa.</title>
        <authorList>
            <person name="Glockner G."/>
            <person name="Hulsmann N."/>
            <person name="Schleicher M."/>
            <person name="Noegel A.A."/>
            <person name="Eichinger L."/>
            <person name="Gallinger C."/>
            <person name="Pawlowski J."/>
            <person name="Sierra R."/>
            <person name="Euteneuer U."/>
            <person name="Pillet L."/>
            <person name="Moustafa A."/>
            <person name="Platzer M."/>
            <person name="Groth M."/>
            <person name="Szafranski K."/>
            <person name="Schliwa M."/>
        </authorList>
    </citation>
    <scope>NUCLEOTIDE SEQUENCE [LARGE SCALE GENOMIC DNA]</scope>
</reference>
<evidence type="ECO:0000313" key="2">
    <source>
        <dbReference type="EMBL" id="ETN99256.1"/>
    </source>
</evidence>
<evidence type="ECO:0000256" key="1">
    <source>
        <dbReference type="SAM" id="MobiDB-lite"/>
    </source>
</evidence>
<sequence length="118" mass="14251">MHKQVLHRLNKSQNFQELARVVIFFDFEELKEVCWNKLNIEIEKGQKDENAANFFSVQNKIHTNNPFLYNKKKYTLRFFGRTLNDFEESNNFKKQEQKKISDLTNSQRNYGLNTKQSR</sequence>
<feature type="region of interest" description="Disordered" evidence="1">
    <location>
        <begin position="97"/>
        <end position="118"/>
    </location>
</feature>
<protein>
    <submittedName>
        <fullName evidence="2">Uncharacterized protein</fullName>
    </submittedName>
</protein>